<comment type="caution">
    <text evidence="1">The sequence shown here is derived from an EMBL/GenBank/DDBJ whole genome shotgun (WGS) entry which is preliminary data.</text>
</comment>
<gene>
    <name evidence="1" type="ORF">LTR37_008125</name>
</gene>
<proteinExistence type="predicted"/>
<evidence type="ECO:0000313" key="1">
    <source>
        <dbReference type="EMBL" id="KAK3714096.1"/>
    </source>
</evidence>
<keyword evidence="2" id="KW-1185">Reference proteome</keyword>
<dbReference type="Proteomes" id="UP001281147">
    <property type="component" value="Unassembled WGS sequence"/>
</dbReference>
<accession>A0ACC3NC28</accession>
<reference evidence="1" key="1">
    <citation type="submission" date="2023-07" db="EMBL/GenBank/DDBJ databases">
        <title>Black Yeasts Isolated from many extreme environments.</title>
        <authorList>
            <person name="Coleine C."/>
            <person name="Stajich J.E."/>
            <person name="Selbmann L."/>
        </authorList>
    </citation>
    <scope>NUCLEOTIDE SEQUENCE</scope>
    <source>
        <strain evidence="1">CCFEE 5714</strain>
    </source>
</reference>
<name>A0ACC3NC28_9PEZI</name>
<organism evidence="1 2">
    <name type="scientific">Vermiconidia calcicola</name>
    <dbReference type="NCBI Taxonomy" id="1690605"/>
    <lineage>
        <taxon>Eukaryota</taxon>
        <taxon>Fungi</taxon>
        <taxon>Dikarya</taxon>
        <taxon>Ascomycota</taxon>
        <taxon>Pezizomycotina</taxon>
        <taxon>Dothideomycetes</taxon>
        <taxon>Dothideomycetidae</taxon>
        <taxon>Mycosphaerellales</taxon>
        <taxon>Extremaceae</taxon>
        <taxon>Vermiconidia</taxon>
    </lineage>
</organism>
<sequence length="480" mass="53021">MAPQSSSERRRTKSRSSDLGVLGGLELLSLQLPGDDAADASDSDTSRAGSDHGLVAPLFHPHTSSTTQGPKEQESEDDTHIRRHTEAATSPSSAEAQSNKSVRDVADQSLRKAVRRSIFHLLPGLCTATLLVLSALEVYFGDLNGYPEQEFALQALQFAVKAHEILMTMSIGSIVLHRIRWDMIRGGGVPFGLIPQLRWWTLNKPFGSTNLRLFASNSTQEQVWPIEVPALPCSAWICPSHGVPDIVRWVGSLQWNEAAAEIPFVSGGDSFFRWAISNATDHSGWSVSTSPSMWIRTAIGSYWNWIDYQALAPAASLEQPQISIVWLDGQPVLQPLVQVECSAYTSNDTLLQDTELPNDMLRVDAIDMYKDVSWSVPGNYTNMTALDLAPYDWSLYWAKLPLENYKHAPTVGLVLIMPNENHTKTVVPCSVLAHWVPSELSVMPKADRNIHTVQSNPLDVINSSDANLSQTNQILLSDDW</sequence>
<protein>
    <submittedName>
        <fullName evidence="1">Uncharacterized protein</fullName>
    </submittedName>
</protein>
<dbReference type="EMBL" id="JAUTXU010000058">
    <property type="protein sequence ID" value="KAK3714096.1"/>
    <property type="molecule type" value="Genomic_DNA"/>
</dbReference>
<evidence type="ECO:0000313" key="2">
    <source>
        <dbReference type="Proteomes" id="UP001281147"/>
    </source>
</evidence>